<accession>A0ABY4M4L8</accession>
<name>A0ABY4M4L8_9ACTN</name>
<gene>
    <name evidence="2" type="ORF">K9S39_09975</name>
</gene>
<protein>
    <submittedName>
        <fullName evidence="2">Uncharacterized protein</fullName>
    </submittedName>
</protein>
<feature type="region of interest" description="Disordered" evidence="1">
    <location>
        <begin position="1"/>
        <end position="27"/>
    </location>
</feature>
<proteinExistence type="predicted"/>
<reference evidence="2" key="1">
    <citation type="submission" date="2021-10" db="EMBL/GenBank/DDBJ databases">
        <title>Streptomyces nigrumlapis sp.nov.,an antimicrobial producing actinobacterium isolated from Black Gobi rocks.</title>
        <authorList>
            <person name="Wen Y."/>
            <person name="Zhang W."/>
            <person name="Liu X.G."/>
        </authorList>
    </citation>
    <scope>NUCLEOTIDE SEQUENCE</scope>
    <source>
        <strain evidence="2">ST13-2-2</strain>
    </source>
</reference>
<dbReference type="Proteomes" id="UP000830115">
    <property type="component" value="Chromosome"/>
</dbReference>
<feature type="compositionally biased region" description="Basic and acidic residues" evidence="1">
    <location>
        <begin position="1"/>
        <end position="19"/>
    </location>
</feature>
<sequence length="165" mass="18836">MSTEPLDREQLKKADDTAHARAQLKGRPLPPANWHACAWNAKETKLVHSYLRIRVRYGNRIKGTHASLECGNAKFGYKHILNGHQDDWSQESWYIGQNWRDLAGFSIKHILSDPDKVVSRKDKSWCWSRAIFLYKWSGAALEAGNAGPAIETVTINYEDVDVEFP</sequence>
<dbReference type="RefSeq" id="WP_248862989.1">
    <property type="nucleotide sequence ID" value="NZ_CP086322.1"/>
</dbReference>
<organism evidence="2 3">
    <name type="scientific">Streptomyces halobius</name>
    <dbReference type="NCBI Taxonomy" id="2879846"/>
    <lineage>
        <taxon>Bacteria</taxon>
        <taxon>Bacillati</taxon>
        <taxon>Actinomycetota</taxon>
        <taxon>Actinomycetes</taxon>
        <taxon>Kitasatosporales</taxon>
        <taxon>Streptomycetaceae</taxon>
        <taxon>Streptomyces</taxon>
    </lineage>
</organism>
<evidence type="ECO:0000313" key="2">
    <source>
        <dbReference type="EMBL" id="UQA92128.1"/>
    </source>
</evidence>
<keyword evidence="3" id="KW-1185">Reference proteome</keyword>
<dbReference type="EMBL" id="CP086322">
    <property type="protein sequence ID" value="UQA92128.1"/>
    <property type="molecule type" value="Genomic_DNA"/>
</dbReference>
<evidence type="ECO:0000256" key="1">
    <source>
        <dbReference type="SAM" id="MobiDB-lite"/>
    </source>
</evidence>
<evidence type="ECO:0000313" key="3">
    <source>
        <dbReference type="Proteomes" id="UP000830115"/>
    </source>
</evidence>